<dbReference type="EMBL" id="CP000542">
    <property type="protein sequence ID" value="ABM59554.1"/>
    <property type="molecule type" value="Genomic_DNA"/>
</dbReference>
<dbReference type="Proteomes" id="UP000000374">
    <property type="component" value="Chromosome"/>
</dbReference>
<evidence type="ECO:0000313" key="2">
    <source>
        <dbReference type="EMBL" id="ABM59554.1"/>
    </source>
</evidence>
<evidence type="ECO:0000313" key="3">
    <source>
        <dbReference type="Proteomes" id="UP000000374"/>
    </source>
</evidence>
<gene>
    <name evidence="2" type="ordered locus">Veis_3845</name>
</gene>
<organism evidence="2 3">
    <name type="scientific">Verminephrobacter eiseniae (strain EF01-2)</name>
    <dbReference type="NCBI Taxonomy" id="391735"/>
    <lineage>
        <taxon>Bacteria</taxon>
        <taxon>Pseudomonadati</taxon>
        <taxon>Pseudomonadota</taxon>
        <taxon>Betaproteobacteria</taxon>
        <taxon>Burkholderiales</taxon>
        <taxon>Comamonadaceae</taxon>
        <taxon>Verminephrobacter</taxon>
    </lineage>
</organism>
<dbReference type="STRING" id="391735.Veis_3845"/>
<dbReference type="AlphaFoldDB" id="A1WPJ7"/>
<protein>
    <recommendedName>
        <fullName evidence="4">Transcriptional regulator, MarR family</fullName>
    </recommendedName>
</protein>
<accession>A1WPJ7</accession>
<keyword evidence="3" id="KW-1185">Reference proteome</keyword>
<dbReference type="InterPro" id="IPR036390">
    <property type="entry name" value="WH_DNA-bd_sf"/>
</dbReference>
<feature type="region of interest" description="Disordered" evidence="1">
    <location>
        <begin position="1"/>
        <end position="21"/>
    </location>
</feature>
<sequence>MDQQMDQKSMALSEPRSGCPGFTNKQGQYLAFIWAYGLINARAPAERDMQRFFGVTAPSIHQMVLHLERDGLIRRQAGMARSIELLIDHNCLPVLQPCHSVKTSVQRY</sequence>
<dbReference type="OrthoDB" id="9802364at2"/>
<dbReference type="KEGG" id="vei:Veis_3845"/>
<dbReference type="SUPFAM" id="SSF46785">
    <property type="entry name" value="Winged helix' DNA-binding domain"/>
    <property type="match status" value="1"/>
</dbReference>
<reference evidence="3" key="1">
    <citation type="submission" date="2006-12" db="EMBL/GenBank/DDBJ databases">
        <title>Complete sequence of chromosome 1 of Verminephrobacter eiseniae EF01-2.</title>
        <authorList>
            <person name="Copeland A."/>
            <person name="Lucas S."/>
            <person name="Lapidus A."/>
            <person name="Barry K."/>
            <person name="Detter J.C."/>
            <person name="Glavina del Rio T."/>
            <person name="Dalin E."/>
            <person name="Tice H."/>
            <person name="Pitluck S."/>
            <person name="Chertkov O."/>
            <person name="Brettin T."/>
            <person name="Bruce D."/>
            <person name="Han C."/>
            <person name="Tapia R."/>
            <person name="Gilna P."/>
            <person name="Schmutz J."/>
            <person name="Larimer F."/>
            <person name="Land M."/>
            <person name="Hauser L."/>
            <person name="Kyrpides N."/>
            <person name="Kim E."/>
            <person name="Stahl D."/>
            <person name="Richardson P."/>
        </authorList>
    </citation>
    <scope>NUCLEOTIDE SEQUENCE [LARGE SCALE GENOMIC DNA]</scope>
    <source>
        <strain evidence="3">EF01-2</strain>
    </source>
</reference>
<dbReference type="RefSeq" id="WP_011811542.1">
    <property type="nucleotide sequence ID" value="NC_008786.1"/>
</dbReference>
<dbReference type="HOGENOM" id="CLU_174896_0_0_4"/>
<evidence type="ECO:0008006" key="4">
    <source>
        <dbReference type="Google" id="ProtNLM"/>
    </source>
</evidence>
<dbReference type="eggNOG" id="COG1846">
    <property type="taxonomic scope" value="Bacteria"/>
</dbReference>
<dbReference type="Gene3D" id="1.10.10.10">
    <property type="entry name" value="Winged helix-like DNA-binding domain superfamily/Winged helix DNA-binding domain"/>
    <property type="match status" value="1"/>
</dbReference>
<name>A1WPJ7_VEREI</name>
<dbReference type="GeneID" id="76462205"/>
<dbReference type="InterPro" id="IPR036388">
    <property type="entry name" value="WH-like_DNA-bd_sf"/>
</dbReference>
<proteinExistence type="predicted"/>
<evidence type="ECO:0000256" key="1">
    <source>
        <dbReference type="SAM" id="MobiDB-lite"/>
    </source>
</evidence>